<feature type="region of interest" description="Disordered" evidence="1">
    <location>
        <begin position="514"/>
        <end position="537"/>
    </location>
</feature>
<proteinExistence type="predicted"/>
<dbReference type="PANTHER" id="PTHR35788">
    <property type="entry name" value="EXPORTED PROTEIN-RELATED"/>
    <property type="match status" value="1"/>
</dbReference>
<dbReference type="InterPro" id="IPR052913">
    <property type="entry name" value="Glycopeptide_resist_protein"/>
</dbReference>
<feature type="region of interest" description="Disordered" evidence="1">
    <location>
        <begin position="553"/>
        <end position="610"/>
    </location>
</feature>
<keyword evidence="2" id="KW-0812">Transmembrane</keyword>
<organism evidence="4 5">
    <name type="scientific">Streptomyces solicavernae</name>
    <dbReference type="NCBI Taxonomy" id="3043614"/>
    <lineage>
        <taxon>Bacteria</taxon>
        <taxon>Bacillati</taxon>
        <taxon>Actinomycetota</taxon>
        <taxon>Actinomycetes</taxon>
        <taxon>Kitasatosporales</taxon>
        <taxon>Streptomycetaceae</taxon>
        <taxon>Streptomyces</taxon>
    </lineage>
</organism>
<feature type="domain" description="YoaR-like putative peptidoglycan binding" evidence="3">
    <location>
        <begin position="85"/>
        <end position="186"/>
    </location>
</feature>
<keyword evidence="5" id="KW-1185">Reference proteome</keyword>
<dbReference type="Pfam" id="PF04294">
    <property type="entry name" value="VanW"/>
    <property type="match status" value="1"/>
</dbReference>
<reference evidence="4 5" key="1">
    <citation type="submission" date="2023-05" db="EMBL/GenBank/DDBJ databases">
        <title>Draft genome sequence of Streptomyces sp. B-S-A8 isolated from a cave soil in Thailand.</title>
        <authorList>
            <person name="Chamroensaksri N."/>
            <person name="Muangham S."/>
        </authorList>
    </citation>
    <scope>NUCLEOTIDE SEQUENCE [LARGE SCALE GENOMIC DNA]</scope>
    <source>
        <strain evidence="4 5">B-S-A8</strain>
    </source>
</reference>
<keyword evidence="2" id="KW-0472">Membrane</keyword>
<name>A0ABT6RMI2_9ACTN</name>
<evidence type="ECO:0000256" key="1">
    <source>
        <dbReference type="SAM" id="MobiDB-lite"/>
    </source>
</evidence>
<comment type="caution">
    <text evidence="4">The sequence shown here is derived from an EMBL/GenBank/DDBJ whole genome shotgun (WGS) entry which is preliminary data.</text>
</comment>
<evidence type="ECO:0000313" key="4">
    <source>
        <dbReference type="EMBL" id="MDI3385515.1"/>
    </source>
</evidence>
<protein>
    <submittedName>
        <fullName evidence="4">VanW family protein</fullName>
    </submittedName>
</protein>
<feature type="transmembrane region" description="Helical" evidence="2">
    <location>
        <begin position="12"/>
        <end position="34"/>
    </location>
</feature>
<feature type="compositionally biased region" description="Low complexity" evidence="1">
    <location>
        <begin position="573"/>
        <end position="582"/>
    </location>
</feature>
<evidence type="ECO:0000313" key="5">
    <source>
        <dbReference type="Proteomes" id="UP001224661"/>
    </source>
</evidence>
<dbReference type="Proteomes" id="UP001224661">
    <property type="component" value="Unassembled WGS sequence"/>
</dbReference>
<dbReference type="RefSeq" id="WP_282510653.1">
    <property type="nucleotide sequence ID" value="NZ_JASCIR010000002.1"/>
</dbReference>
<dbReference type="EMBL" id="JASCIR010000002">
    <property type="protein sequence ID" value="MDI3385515.1"/>
    <property type="molecule type" value="Genomic_DNA"/>
</dbReference>
<evidence type="ECO:0000256" key="2">
    <source>
        <dbReference type="SAM" id="Phobius"/>
    </source>
</evidence>
<feature type="compositionally biased region" description="Basic and acidic residues" evidence="1">
    <location>
        <begin position="553"/>
        <end position="572"/>
    </location>
</feature>
<feature type="compositionally biased region" description="Basic and acidic residues" evidence="1">
    <location>
        <begin position="514"/>
        <end position="526"/>
    </location>
</feature>
<gene>
    <name evidence="4" type="ORF">QIS99_04690</name>
</gene>
<accession>A0ABT6RMI2</accession>
<keyword evidence="2" id="KW-1133">Transmembrane helix</keyword>
<sequence length="610" mass="64585">MQQRIRPGYLNPAAIAGGVLAVGAGGLYLAGTLINGDGIDPGTRIRGVDVGGLSRAEAEQKLQRELVAGEGAQPLAVRIGDREDTIDPAAAGLSVDTEATVDRAARGGADPVTVIGGLFRSGGDVEPVVHLDERKARAALQDLAEEHDQQVRDGAVAFKDGKPEARQARTGHTLDVDGAVTALRSAYLPEKPAARTDRTQLPTHDTEPKVTAAETGRALREFAEPAMSGPVTLDVGGGELTIGPDTLGEHLDLKADASGRLEPHLDSAGLIKDPEVAKPLARLTGAAKNAELGLDGDRVVVASDGRPGRTVTDKALGKAVLPLLTRTGAAARTGEVATRTTQPQITRESAAELGLTEKMSSFTVDFERAAYRTKNIGRAVELINGSLVKPGQEWSFNRTVGERTKANGFVDGTIILNGMYTKAAGGGVSTVATTMYNALFFAGVKPLEYGAHSFYIERYPAGREATVAWGSLDLRFLNDSGNAIYIKAESTDTSVTVTFLGTKKYDEVLATQGERENITQPKERTNTSEQCEPQTPLEGFDITVERILKDDGREVKREPYRTHYTPRDKVTCEPEATAEPTPGDEPTPGGEPTPGDEQQAAAGERPGPGE</sequence>
<dbReference type="PANTHER" id="PTHR35788:SF1">
    <property type="entry name" value="EXPORTED PROTEIN"/>
    <property type="match status" value="1"/>
</dbReference>
<dbReference type="Pfam" id="PF12229">
    <property type="entry name" value="PG_binding_4"/>
    <property type="match status" value="1"/>
</dbReference>
<dbReference type="InterPro" id="IPR022029">
    <property type="entry name" value="YoaR-like_PG-bd"/>
</dbReference>
<dbReference type="InterPro" id="IPR007391">
    <property type="entry name" value="Vancomycin_resist_VanW"/>
</dbReference>
<evidence type="ECO:0000259" key="3">
    <source>
        <dbReference type="Pfam" id="PF12229"/>
    </source>
</evidence>